<name>A0A848QTB2_9SPHN</name>
<dbReference type="Proteomes" id="UP000561181">
    <property type="component" value="Unassembled WGS sequence"/>
</dbReference>
<evidence type="ECO:0000313" key="3">
    <source>
        <dbReference type="Proteomes" id="UP000561181"/>
    </source>
</evidence>
<reference evidence="2 3" key="1">
    <citation type="submission" date="2020-04" db="EMBL/GenBank/DDBJ databases">
        <authorList>
            <person name="Liu A."/>
        </authorList>
    </citation>
    <scope>NUCLEOTIDE SEQUENCE [LARGE SCALE GENOMIC DNA]</scope>
    <source>
        <strain evidence="2 3">RZ02</strain>
    </source>
</reference>
<keyword evidence="1" id="KW-0812">Transmembrane</keyword>
<comment type="caution">
    <text evidence="2">The sequence shown here is derived from an EMBL/GenBank/DDBJ whole genome shotgun (WGS) entry which is preliminary data.</text>
</comment>
<dbReference type="InterPro" id="IPR022134">
    <property type="entry name" value="DUF3667"/>
</dbReference>
<dbReference type="RefSeq" id="WP_170012882.1">
    <property type="nucleotide sequence ID" value="NZ_JABCRE010000003.1"/>
</dbReference>
<protein>
    <submittedName>
        <fullName evidence="2">DUF3667 domain-containing protein</fullName>
    </submittedName>
</protein>
<dbReference type="Pfam" id="PF12412">
    <property type="entry name" value="DUF3667"/>
    <property type="match status" value="1"/>
</dbReference>
<organism evidence="2 3">
    <name type="scientific">Pontixanthobacter rizhaonensis</name>
    <dbReference type="NCBI Taxonomy" id="2730337"/>
    <lineage>
        <taxon>Bacteria</taxon>
        <taxon>Pseudomonadati</taxon>
        <taxon>Pseudomonadota</taxon>
        <taxon>Alphaproteobacteria</taxon>
        <taxon>Sphingomonadales</taxon>
        <taxon>Erythrobacteraceae</taxon>
        <taxon>Pontixanthobacter</taxon>
    </lineage>
</organism>
<proteinExistence type="predicted"/>
<keyword evidence="1" id="KW-1133">Transmembrane helix</keyword>
<feature type="transmembrane region" description="Helical" evidence="1">
    <location>
        <begin position="273"/>
        <end position="293"/>
    </location>
</feature>
<sequence>MSGDGIEAVGQIAEGGLAARAVENEHGEGAAQAATKGHFDESECLNCGAAITGPYCSQCGQKAHLHRTLAAFGHDLMHGVLHLDGKLWRTLPLLMFKPGEITRRYINGERAKFVSPMAMFLFSVFLMFAVFQLAGITTPTNIEQSADLQPDLTQAQANAEQQIDEARASLSELSPDDPERAEAERRLQDLETAAKGIGQLTDVLGQGDNSEVSFNGTGIKSFDDGIIKKWRENPSLMLYKMQNNSYKFSWLLIPISVPFVWVLFFWKRRFKVYDHAIFVTYSLAFMSLLYLALSVLGIVGVPLQIVILSGIFVPILHIYKQLKYGYELSRRGALWRTISLANMILFGVVFIFLWLLLLLGAL</sequence>
<keyword evidence="1" id="KW-0472">Membrane</keyword>
<feature type="transmembrane region" description="Helical" evidence="1">
    <location>
        <begin position="113"/>
        <end position="134"/>
    </location>
</feature>
<feature type="transmembrane region" description="Helical" evidence="1">
    <location>
        <begin position="248"/>
        <end position="266"/>
    </location>
</feature>
<evidence type="ECO:0000313" key="2">
    <source>
        <dbReference type="EMBL" id="NMW32348.1"/>
    </source>
</evidence>
<dbReference type="AlphaFoldDB" id="A0A848QTB2"/>
<feature type="transmembrane region" description="Helical" evidence="1">
    <location>
        <begin position="299"/>
        <end position="319"/>
    </location>
</feature>
<evidence type="ECO:0000256" key="1">
    <source>
        <dbReference type="SAM" id="Phobius"/>
    </source>
</evidence>
<dbReference type="EMBL" id="JABCRE010000003">
    <property type="protein sequence ID" value="NMW32348.1"/>
    <property type="molecule type" value="Genomic_DNA"/>
</dbReference>
<keyword evidence="3" id="KW-1185">Reference proteome</keyword>
<feature type="transmembrane region" description="Helical" evidence="1">
    <location>
        <begin position="340"/>
        <end position="361"/>
    </location>
</feature>
<gene>
    <name evidence="2" type="ORF">HKD42_09775</name>
</gene>
<accession>A0A848QTB2</accession>